<evidence type="ECO:0000256" key="3">
    <source>
        <dbReference type="ARBA" id="ARBA00022801"/>
    </source>
</evidence>
<feature type="signal peptide" evidence="7">
    <location>
        <begin position="1"/>
        <end position="25"/>
    </location>
</feature>
<dbReference type="CDD" id="cd07560">
    <property type="entry name" value="Peptidase_S41_CPP"/>
    <property type="match status" value="1"/>
</dbReference>
<dbReference type="InterPro" id="IPR029045">
    <property type="entry name" value="ClpP/crotonase-like_dom_sf"/>
</dbReference>
<dbReference type="InterPro" id="IPR036034">
    <property type="entry name" value="PDZ_sf"/>
</dbReference>
<dbReference type="Gene3D" id="3.90.226.10">
    <property type="entry name" value="2-enoyl-CoA Hydratase, Chain A, domain 1"/>
    <property type="match status" value="1"/>
</dbReference>
<feature type="region of interest" description="Disordered" evidence="6">
    <location>
        <begin position="380"/>
        <end position="402"/>
    </location>
</feature>
<keyword evidence="4 5" id="KW-0720">Serine protease</keyword>
<keyword evidence="7" id="KW-0732">Signal</keyword>
<gene>
    <name evidence="9" type="ORF">I9W95_11560</name>
</gene>
<sequence length="436" mass="47304">MLNTAKRLILPLITASALIALPSFADEASGSKDPLNGQLPLQELRNFTEIFERIRTSYVEEIDDTTLLQYAIDGMLTSLDPHSAYLQPEDFSDLQENTTGKFGGLGIEVGQQDGLILVVTPIDETPAQKAGIKAGDLIVSLDGEAVMGMSLNDAVERMRGEPGTDITLEVRRKNEKELLTFTLTRAEIKVASVRTEKMNGDIGYVRITQFQENTGGELAQAIEDWQSQGKLNGVILDLRNNPGGVLDAAVEVVDSFISQGLIVYTKGRNPNAELSYSATQHTPAGSIPTVVLINGGSASASEIVAGALQDHQRAVIVGTQSFGKGSVQSVLPITEDRAVKLTTARYFTPNGRSIQAQGIRPDIWVEQSEVKSSEQRFYKEADLPGHLSNPTDAEEVTEGSEKAPEIVSELLKRDFQLYEAHTLLRGVSILSPRPES</sequence>
<dbReference type="InterPro" id="IPR041489">
    <property type="entry name" value="PDZ_6"/>
</dbReference>
<keyword evidence="3 5" id="KW-0378">Hydrolase</keyword>
<evidence type="ECO:0000256" key="4">
    <source>
        <dbReference type="ARBA" id="ARBA00022825"/>
    </source>
</evidence>
<feature type="domain" description="PDZ" evidence="8">
    <location>
        <begin position="91"/>
        <end position="159"/>
    </location>
</feature>
<dbReference type="Pfam" id="PF22694">
    <property type="entry name" value="CtpB_N-like"/>
    <property type="match status" value="1"/>
</dbReference>
<evidence type="ECO:0000313" key="9">
    <source>
        <dbReference type="EMBL" id="MCA6064243.1"/>
    </source>
</evidence>
<evidence type="ECO:0000256" key="7">
    <source>
        <dbReference type="SAM" id="SignalP"/>
    </source>
</evidence>
<evidence type="ECO:0000256" key="5">
    <source>
        <dbReference type="RuleBase" id="RU004404"/>
    </source>
</evidence>
<dbReference type="SMART" id="SM00245">
    <property type="entry name" value="TSPc"/>
    <property type="match status" value="1"/>
</dbReference>
<dbReference type="Pfam" id="PF17820">
    <property type="entry name" value="PDZ_6"/>
    <property type="match status" value="1"/>
</dbReference>
<evidence type="ECO:0000313" key="10">
    <source>
        <dbReference type="Proteomes" id="UP000714380"/>
    </source>
</evidence>
<evidence type="ECO:0000259" key="8">
    <source>
        <dbReference type="PROSITE" id="PS50106"/>
    </source>
</evidence>
<feature type="chain" id="PRO_5045207150" evidence="7">
    <location>
        <begin position="26"/>
        <end position="436"/>
    </location>
</feature>
<keyword evidence="2 5" id="KW-0645">Protease</keyword>
<evidence type="ECO:0000256" key="2">
    <source>
        <dbReference type="ARBA" id="ARBA00022670"/>
    </source>
</evidence>
<accession>A0ABS7ZRA7</accession>
<comment type="caution">
    <text evidence="9">The sequence shown here is derived from an EMBL/GenBank/DDBJ whole genome shotgun (WGS) entry which is preliminary data.</text>
</comment>
<dbReference type="NCBIfam" id="TIGR00225">
    <property type="entry name" value="prc"/>
    <property type="match status" value="1"/>
</dbReference>
<organism evidence="9 10">
    <name type="scientific">Thalassolituus marinus</name>
    <dbReference type="NCBI Taxonomy" id="671053"/>
    <lineage>
        <taxon>Bacteria</taxon>
        <taxon>Pseudomonadati</taxon>
        <taxon>Pseudomonadota</taxon>
        <taxon>Gammaproteobacteria</taxon>
        <taxon>Oceanospirillales</taxon>
        <taxon>Oceanospirillaceae</taxon>
        <taxon>Thalassolituus</taxon>
    </lineage>
</organism>
<dbReference type="Pfam" id="PF03572">
    <property type="entry name" value="Peptidase_S41"/>
    <property type="match status" value="1"/>
</dbReference>
<dbReference type="InterPro" id="IPR004447">
    <property type="entry name" value="Peptidase_S41A"/>
</dbReference>
<dbReference type="InterPro" id="IPR001478">
    <property type="entry name" value="PDZ"/>
</dbReference>
<dbReference type="SUPFAM" id="SSF50156">
    <property type="entry name" value="PDZ domain-like"/>
    <property type="match status" value="1"/>
</dbReference>
<dbReference type="EMBL" id="JAEDAH010000058">
    <property type="protein sequence ID" value="MCA6064243.1"/>
    <property type="molecule type" value="Genomic_DNA"/>
</dbReference>
<dbReference type="SUPFAM" id="SSF52096">
    <property type="entry name" value="ClpP/crotonase"/>
    <property type="match status" value="1"/>
</dbReference>
<dbReference type="PROSITE" id="PS50106">
    <property type="entry name" value="PDZ"/>
    <property type="match status" value="1"/>
</dbReference>
<protein>
    <submittedName>
        <fullName evidence="9">S41 family peptidase</fullName>
    </submittedName>
</protein>
<keyword evidence="10" id="KW-1185">Reference proteome</keyword>
<dbReference type="PANTHER" id="PTHR32060:SF30">
    <property type="entry name" value="CARBOXY-TERMINAL PROCESSING PROTEASE CTPA"/>
    <property type="match status" value="1"/>
</dbReference>
<dbReference type="SMART" id="SM00228">
    <property type="entry name" value="PDZ"/>
    <property type="match status" value="1"/>
</dbReference>
<dbReference type="Gene3D" id="3.30.750.44">
    <property type="match status" value="1"/>
</dbReference>
<proteinExistence type="inferred from homology"/>
<reference evidence="9 10" key="1">
    <citation type="submission" date="2020-12" db="EMBL/GenBank/DDBJ databases">
        <title>Novel Thalassolituus-related marine hydrocarbonoclastic bacteria mediated algae-derived hydrocarbons mineralization in twilight zone of the northern South China Sea.</title>
        <authorList>
            <person name="Dong C."/>
        </authorList>
    </citation>
    <scope>NUCLEOTIDE SEQUENCE [LARGE SCALE GENOMIC DNA]</scope>
    <source>
        <strain evidence="9 10">IMCC1826</strain>
    </source>
</reference>
<dbReference type="Proteomes" id="UP000714380">
    <property type="component" value="Unassembled WGS sequence"/>
</dbReference>
<dbReference type="InterPro" id="IPR005151">
    <property type="entry name" value="Tail-specific_protease"/>
</dbReference>
<dbReference type="Gene3D" id="2.30.42.10">
    <property type="match status" value="1"/>
</dbReference>
<dbReference type="RefSeq" id="WP_225675021.1">
    <property type="nucleotide sequence ID" value="NZ_JAEDAH010000058.1"/>
</dbReference>
<dbReference type="CDD" id="cd06782">
    <property type="entry name" value="cpPDZ_CPP-like"/>
    <property type="match status" value="1"/>
</dbReference>
<evidence type="ECO:0000256" key="1">
    <source>
        <dbReference type="ARBA" id="ARBA00009179"/>
    </source>
</evidence>
<dbReference type="InterPro" id="IPR055210">
    <property type="entry name" value="CtpA/B_N"/>
</dbReference>
<evidence type="ECO:0000256" key="6">
    <source>
        <dbReference type="SAM" id="MobiDB-lite"/>
    </source>
</evidence>
<dbReference type="PANTHER" id="PTHR32060">
    <property type="entry name" value="TAIL-SPECIFIC PROTEASE"/>
    <property type="match status" value="1"/>
</dbReference>
<name>A0ABS7ZRA7_9GAMM</name>
<comment type="similarity">
    <text evidence="1 5">Belongs to the peptidase S41A family.</text>
</comment>